<dbReference type="Gene3D" id="1.10.510.10">
    <property type="entry name" value="Transferase(Phosphotransferase) domain 1"/>
    <property type="match status" value="1"/>
</dbReference>
<keyword evidence="6" id="KW-0677">Repeat</keyword>
<dbReference type="EC" id="2.7.11.1" evidence="2"/>
<comment type="catalytic activity">
    <reaction evidence="13">
        <text>L-seryl-[protein] + ATP = O-phospho-L-seryl-[protein] + ADP + H(+)</text>
        <dbReference type="Rhea" id="RHEA:17989"/>
        <dbReference type="Rhea" id="RHEA-COMP:9863"/>
        <dbReference type="Rhea" id="RHEA-COMP:11604"/>
        <dbReference type="ChEBI" id="CHEBI:15378"/>
        <dbReference type="ChEBI" id="CHEBI:29999"/>
        <dbReference type="ChEBI" id="CHEBI:30616"/>
        <dbReference type="ChEBI" id="CHEBI:83421"/>
        <dbReference type="ChEBI" id="CHEBI:456216"/>
        <dbReference type="EC" id="2.7.11.1"/>
    </reaction>
</comment>
<evidence type="ECO:0000256" key="8">
    <source>
        <dbReference type="ARBA" id="ARBA00022777"/>
    </source>
</evidence>
<dbReference type="GO" id="GO:0005524">
    <property type="term" value="F:ATP binding"/>
    <property type="evidence" value="ECO:0007669"/>
    <property type="project" value="UniProtKB-UniRule"/>
</dbReference>
<feature type="compositionally biased region" description="Low complexity" evidence="16">
    <location>
        <begin position="35"/>
        <end position="45"/>
    </location>
</feature>
<evidence type="ECO:0000256" key="6">
    <source>
        <dbReference type="ARBA" id="ARBA00022737"/>
    </source>
</evidence>
<feature type="region of interest" description="Disordered" evidence="16">
    <location>
        <begin position="350"/>
        <end position="381"/>
    </location>
</feature>
<evidence type="ECO:0000256" key="15">
    <source>
        <dbReference type="RuleBase" id="RU000304"/>
    </source>
</evidence>
<dbReference type="PROSITE" id="PS50011">
    <property type="entry name" value="PROTEIN_KINASE_DOM"/>
    <property type="match status" value="1"/>
</dbReference>
<dbReference type="PANTHER" id="PTHR24349">
    <property type="entry name" value="SERINE/THREONINE-PROTEIN KINASE"/>
    <property type="match status" value="1"/>
</dbReference>
<dbReference type="PROSITE" id="PS00108">
    <property type="entry name" value="PROTEIN_KINASE_ST"/>
    <property type="match status" value="1"/>
</dbReference>
<dbReference type="PROSITE" id="PS00107">
    <property type="entry name" value="PROTEIN_KINASE_ATP"/>
    <property type="match status" value="1"/>
</dbReference>
<feature type="compositionally biased region" description="Basic residues" evidence="16">
    <location>
        <begin position="9"/>
        <end position="22"/>
    </location>
</feature>
<comment type="cofactor">
    <cofactor evidence="1">
        <name>Mg(2+)</name>
        <dbReference type="ChEBI" id="CHEBI:18420"/>
    </cofactor>
</comment>
<keyword evidence="5" id="KW-0479">Metal-binding</keyword>
<organism evidence="18">
    <name type="scientific">Odontella aurita</name>
    <dbReference type="NCBI Taxonomy" id="265563"/>
    <lineage>
        <taxon>Eukaryota</taxon>
        <taxon>Sar</taxon>
        <taxon>Stramenopiles</taxon>
        <taxon>Ochrophyta</taxon>
        <taxon>Bacillariophyta</taxon>
        <taxon>Mediophyceae</taxon>
        <taxon>Biddulphiophycidae</taxon>
        <taxon>Eupodiscales</taxon>
        <taxon>Odontellaceae</taxon>
        <taxon>Odontella</taxon>
    </lineage>
</organism>
<accession>A0A7S4I9P5</accession>
<feature type="region of interest" description="Disordered" evidence="16">
    <location>
        <begin position="1"/>
        <end position="68"/>
    </location>
</feature>
<dbReference type="GO" id="GO:0046872">
    <property type="term" value="F:metal ion binding"/>
    <property type="evidence" value="ECO:0007669"/>
    <property type="project" value="UniProtKB-KW"/>
</dbReference>
<evidence type="ECO:0000256" key="10">
    <source>
        <dbReference type="ARBA" id="ARBA00022840"/>
    </source>
</evidence>
<dbReference type="InterPro" id="IPR050205">
    <property type="entry name" value="CDPK_Ser/Thr_kinases"/>
</dbReference>
<evidence type="ECO:0000256" key="16">
    <source>
        <dbReference type="SAM" id="MobiDB-lite"/>
    </source>
</evidence>
<sequence>MFSSTSIGKKAKKGGAKLRVWQHRTPGGKGGDGSGSTKKLGGTTSPAARGNTTSTVSTGADRDGGGPLIEDEYSDLTLKYDVDSKELGSGMYGVVRKCTDRETGGVYAVKTIKKARVAQIGILRQEVQLLREVSSHPNVIELVDVFEDEDEVHLVTELATGGELFDRIVAKKQSPEKRFSEKEAACIVKQILDAVSYLHDEKDIVHRDIKPENFLFTSDADDAPIKMIDFGYAVRHVSAEEDGPLREDVGTPLYMAPEVLHRDYDRSCDVWSVGIIAYTLLAGYPPFNGPNDEDIYDAVRGGRFRFLGTDWDDISLDAKDFVCRVLKKDPKLRISAVEASRHGWVRKFAAPVEEEGTSDGPEEDADAAAAAAAASAEQLPE</sequence>
<evidence type="ECO:0000256" key="2">
    <source>
        <dbReference type="ARBA" id="ARBA00012513"/>
    </source>
</evidence>
<evidence type="ECO:0000256" key="14">
    <source>
        <dbReference type="PROSITE-ProRule" id="PRU10141"/>
    </source>
</evidence>
<evidence type="ECO:0000256" key="12">
    <source>
        <dbReference type="ARBA" id="ARBA00047899"/>
    </source>
</evidence>
<dbReference type="EMBL" id="HBKQ01013157">
    <property type="protein sequence ID" value="CAE2222841.1"/>
    <property type="molecule type" value="Transcribed_RNA"/>
</dbReference>
<evidence type="ECO:0000256" key="4">
    <source>
        <dbReference type="ARBA" id="ARBA00022679"/>
    </source>
</evidence>
<comment type="similarity">
    <text evidence="11">Belongs to the protein kinase superfamily. Ser/Thr protein kinase family. CDPK subfamily.</text>
</comment>
<dbReference type="CDD" id="cd05117">
    <property type="entry name" value="STKc_CAMK"/>
    <property type="match status" value="1"/>
</dbReference>
<feature type="compositionally biased region" description="Low complexity" evidence="16">
    <location>
        <begin position="367"/>
        <end position="381"/>
    </location>
</feature>
<reference evidence="18" key="1">
    <citation type="submission" date="2021-01" db="EMBL/GenBank/DDBJ databases">
        <authorList>
            <person name="Corre E."/>
            <person name="Pelletier E."/>
            <person name="Niang G."/>
            <person name="Scheremetjew M."/>
            <person name="Finn R."/>
            <person name="Kale V."/>
            <person name="Holt S."/>
            <person name="Cochrane G."/>
            <person name="Meng A."/>
            <person name="Brown T."/>
            <person name="Cohen L."/>
        </authorList>
    </citation>
    <scope>NUCLEOTIDE SEQUENCE</scope>
    <source>
        <strain evidence="18">Isolate 1302-5</strain>
    </source>
</reference>
<dbReference type="Gene3D" id="3.30.200.20">
    <property type="entry name" value="Phosphorylase Kinase, domain 1"/>
    <property type="match status" value="1"/>
</dbReference>
<dbReference type="FunFam" id="1.10.510.10:FF:000571">
    <property type="entry name" value="Maternal embryonic leucine zipper kinase"/>
    <property type="match status" value="1"/>
</dbReference>
<feature type="binding site" evidence="14">
    <location>
        <position position="114"/>
    </location>
    <ligand>
        <name>ATP</name>
        <dbReference type="ChEBI" id="CHEBI:30616"/>
    </ligand>
</feature>
<evidence type="ECO:0000313" key="18">
    <source>
        <dbReference type="EMBL" id="CAE2222841.1"/>
    </source>
</evidence>
<keyword evidence="9" id="KW-0106">Calcium</keyword>
<name>A0A7S4I9P5_9STRA</name>
<dbReference type="Pfam" id="PF00069">
    <property type="entry name" value="Pkinase"/>
    <property type="match status" value="1"/>
</dbReference>
<keyword evidence="10 14" id="KW-0067">ATP-binding</keyword>
<evidence type="ECO:0000256" key="7">
    <source>
        <dbReference type="ARBA" id="ARBA00022741"/>
    </source>
</evidence>
<dbReference type="SUPFAM" id="SSF56112">
    <property type="entry name" value="Protein kinase-like (PK-like)"/>
    <property type="match status" value="1"/>
</dbReference>
<dbReference type="SMART" id="SM00220">
    <property type="entry name" value="S_TKc"/>
    <property type="match status" value="1"/>
</dbReference>
<dbReference type="InterPro" id="IPR011009">
    <property type="entry name" value="Kinase-like_dom_sf"/>
</dbReference>
<evidence type="ECO:0000256" key="13">
    <source>
        <dbReference type="ARBA" id="ARBA00048679"/>
    </source>
</evidence>
<dbReference type="InterPro" id="IPR008271">
    <property type="entry name" value="Ser/Thr_kinase_AS"/>
</dbReference>
<evidence type="ECO:0000256" key="1">
    <source>
        <dbReference type="ARBA" id="ARBA00001946"/>
    </source>
</evidence>
<protein>
    <recommendedName>
        <fullName evidence="2">non-specific serine/threonine protein kinase</fullName>
        <ecNumber evidence="2">2.7.11.1</ecNumber>
    </recommendedName>
</protein>
<keyword evidence="3 15" id="KW-0723">Serine/threonine-protein kinase</keyword>
<feature type="compositionally biased region" description="Acidic residues" evidence="16">
    <location>
        <begin position="352"/>
        <end position="366"/>
    </location>
</feature>
<keyword evidence="8" id="KW-0418">Kinase</keyword>
<dbReference type="InterPro" id="IPR017441">
    <property type="entry name" value="Protein_kinase_ATP_BS"/>
</dbReference>
<keyword evidence="4" id="KW-0808">Transferase</keyword>
<evidence type="ECO:0000256" key="11">
    <source>
        <dbReference type="ARBA" id="ARBA00024334"/>
    </source>
</evidence>
<dbReference type="AlphaFoldDB" id="A0A7S4I9P5"/>
<gene>
    <name evidence="18" type="ORF">OAUR00152_LOCUS9042</name>
</gene>
<keyword evidence="7 14" id="KW-0547">Nucleotide-binding</keyword>
<evidence type="ECO:0000256" key="5">
    <source>
        <dbReference type="ARBA" id="ARBA00022723"/>
    </source>
</evidence>
<evidence type="ECO:0000259" key="17">
    <source>
        <dbReference type="PROSITE" id="PS50011"/>
    </source>
</evidence>
<dbReference type="InterPro" id="IPR000719">
    <property type="entry name" value="Prot_kinase_dom"/>
</dbReference>
<dbReference type="GO" id="GO:0004674">
    <property type="term" value="F:protein serine/threonine kinase activity"/>
    <property type="evidence" value="ECO:0007669"/>
    <property type="project" value="UniProtKB-KW"/>
</dbReference>
<comment type="catalytic activity">
    <reaction evidence="12">
        <text>L-threonyl-[protein] + ATP = O-phospho-L-threonyl-[protein] + ADP + H(+)</text>
        <dbReference type="Rhea" id="RHEA:46608"/>
        <dbReference type="Rhea" id="RHEA-COMP:11060"/>
        <dbReference type="Rhea" id="RHEA-COMP:11605"/>
        <dbReference type="ChEBI" id="CHEBI:15378"/>
        <dbReference type="ChEBI" id="CHEBI:30013"/>
        <dbReference type="ChEBI" id="CHEBI:30616"/>
        <dbReference type="ChEBI" id="CHEBI:61977"/>
        <dbReference type="ChEBI" id="CHEBI:456216"/>
        <dbReference type="EC" id="2.7.11.1"/>
    </reaction>
</comment>
<evidence type="ECO:0000256" key="9">
    <source>
        <dbReference type="ARBA" id="ARBA00022837"/>
    </source>
</evidence>
<feature type="domain" description="Protein kinase" evidence="17">
    <location>
        <begin position="81"/>
        <end position="345"/>
    </location>
</feature>
<proteinExistence type="inferred from homology"/>
<evidence type="ECO:0000256" key="3">
    <source>
        <dbReference type="ARBA" id="ARBA00022527"/>
    </source>
</evidence>
<dbReference type="FunFam" id="3.30.200.20:FF:000315">
    <property type="entry name" value="Calcium-dependent protein kinase 3"/>
    <property type="match status" value="1"/>
</dbReference>